<evidence type="ECO:0000313" key="8">
    <source>
        <dbReference type="EMBL" id="KAK7316667.1"/>
    </source>
</evidence>
<keyword evidence="9" id="KW-1185">Reference proteome</keyword>
<dbReference type="InterPro" id="IPR002937">
    <property type="entry name" value="Amino_oxidase"/>
</dbReference>
<dbReference type="Proteomes" id="UP001359559">
    <property type="component" value="Unassembled WGS sequence"/>
</dbReference>
<evidence type="ECO:0000256" key="3">
    <source>
        <dbReference type="ARBA" id="ARBA00005995"/>
    </source>
</evidence>
<evidence type="ECO:0000313" key="9">
    <source>
        <dbReference type="Proteomes" id="UP001359559"/>
    </source>
</evidence>
<dbReference type="PANTHER" id="PTHR10742">
    <property type="entry name" value="FLAVIN MONOAMINE OXIDASE"/>
    <property type="match status" value="1"/>
</dbReference>
<organism evidence="8 9">
    <name type="scientific">Clitoria ternatea</name>
    <name type="common">Butterfly pea</name>
    <dbReference type="NCBI Taxonomy" id="43366"/>
    <lineage>
        <taxon>Eukaryota</taxon>
        <taxon>Viridiplantae</taxon>
        <taxon>Streptophyta</taxon>
        <taxon>Embryophyta</taxon>
        <taxon>Tracheophyta</taxon>
        <taxon>Spermatophyta</taxon>
        <taxon>Magnoliopsida</taxon>
        <taxon>eudicotyledons</taxon>
        <taxon>Gunneridae</taxon>
        <taxon>Pentapetalae</taxon>
        <taxon>rosids</taxon>
        <taxon>fabids</taxon>
        <taxon>Fabales</taxon>
        <taxon>Fabaceae</taxon>
        <taxon>Papilionoideae</taxon>
        <taxon>50 kb inversion clade</taxon>
        <taxon>NPAAA clade</taxon>
        <taxon>indigoferoid/millettioid clade</taxon>
        <taxon>Phaseoleae</taxon>
        <taxon>Clitoria</taxon>
    </lineage>
</organism>
<keyword evidence="4" id="KW-0560">Oxidoreductase</keyword>
<dbReference type="SUPFAM" id="SSF51905">
    <property type="entry name" value="FAD/NAD(P)-binding domain"/>
    <property type="match status" value="1"/>
</dbReference>
<evidence type="ECO:0000256" key="6">
    <source>
        <dbReference type="SAM" id="MobiDB-lite"/>
    </source>
</evidence>
<protein>
    <recommendedName>
        <fullName evidence="7">Amine oxidase domain-containing protein</fullName>
    </recommendedName>
</protein>
<name>A0AAN9PZZ5_CLITE</name>
<dbReference type="SUPFAM" id="SSF54373">
    <property type="entry name" value="FAD-linked reductases, C-terminal domain"/>
    <property type="match status" value="1"/>
</dbReference>
<reference evidence="8 9" key="1">
    <citation type="submission" date="2024-01" db="EMBL/GenBank/DDBJ databases">
        <title>The genomes of 5 underutilized Papilionoideae crops provide insights into root nodulation and disease resistance.</title>
        <authorList>
            <person name="Yuan L."/>
        </authorList>
    </citation>
    <scope>NUCLEOTIDE SEQUENCE [LARGE SCALE GENOMIC DNA]</scope>
    <source>
        <strain evidence="8">LY-2023</strain>
        <tissue evidence="8">Leaf</tissue>
    </source>
</reference>
<comment type="pathway">
    <text evidence="2">Amine and polyamine degradation; spermine degradation.</text>
</comment>
<dbReference type="AlphaFoldDB" id="A0AAN9PZZ5"/>
<comment type="caution">
    <text evidence="8">The sequence shown here is derived from an EMBL/GenBank/DDBJ whole genome shotgun (WGS) entry which is preliminary data.</text>
</comment>
<evidence type="ECO:0000256" key="5">
    <source>
        <dbReference type="PIRSR" id="PIRSR601613-1"/>
    </source>
</evidence>
<comment type="cofactor">
    <cofactor evidence="1">
        <name>FAD</name>
        <dbReference type="ChEBI" id="CHEBI:57692"/>
    </cofactor>
</comment>
<dbReference type="InterPro" id="IPR050281">
    <property type="entry name" value="Flavin_monoamine_oxidase"/>
</dbReference>
<feature type="region of interest" description="Disordered" evidence="6">
    <location>
        <begin position="1"/>
        <end position="30"/>
    </location>
</feature>
<dbReference type="Pfam" id="PF01593">
    <property type="entry name" value="Amino_oxidase"/>
    <property type="match status" value="1"/>
</dbReference>
<comment type="similarity">
    <text evidence="3">Belongs to the flavin monoamine oxidase family.</text>
</comment>
<proteinExistence type="inferred from homology"/>
<feature type="binding site" evidence="5">
    <location>
        <position position="357"/>
    </location>
    <ligand>
        <name>substrate</name>
    </ligand>
</feature>
<dbReference type="EMBL" id="JAYKXN010000001">
    <property type="protein sequence ID" value="KAK7316667.1"/>
    <property type="molecule type" value="Genomic_DNA"/>
</dbReference>
<dbReference type="GO" id="GO:0046592">
    <property type="term" value="F:polyamine oxidase activity"/>
    <property type="evidence" value="ECO:0007669"/>
    <property type="project" value="TreeGrafter"/>
</dbReference>
<gene>
    <name evidence="8" type="ORF">RJT34_00300</name>
</gene>
<accession>A0AAN9PZZ5</accession>
<evidence type="ECO:0000256" key="1">
    <source>
        <dbReference type="ARBA" id="ARBA00001974"/>
    </source>
</evidence>
<dbReference type="GO" id="GO:0006598">
    <property type="term" value="P:polyamine catabolic process"/>
    <property type="evidence" value="ECO:0007669"/>
    <property type="project" value="TreeGrafter"/>
</dbReference>
<feature type="compositionally biased region" description="Polar residues" evidence="6">
    <location>
        <begin position="1"/>
        <end position="13"/>
    </location>
</feature>
<dbReference type="Gene3D" id="3.50.50.60">
    <property type="entry name" value="FAD/NAD(P)-binding domain"/>
    <property type="match status" value="1"/>
</dbReference>
<dbReference type="Gene3D" id="3.90.660.10">
    <property type="match status" value="1"/>
</dbReference>
<evidence type="ECO:0000259" key="7">
    <source>
        <dbReference type="Pfam" id="PF01593"/>
    </source>
</evidence>
<evidence type="ECO:0000256" key="4">
    <source>
        <dbReference type="ARBA" id="ARBA00023002"/>
    </source>
</evidence>
<feature type="domain" description="Amine oxidase" evidence="7">
    <location>
        <begin position="42"/>
        <end position="462"/>
    </location>
</feature>
<evidence type="ECO:0000256" key="2">
    <source>
        <dbReference type="ARBA" id="ARBA00004723"/>
    </source>
</evidence>
<dbReference type="GO" id="GO:0005777">
    <property type="term" value="C:peroxisome"/>
    <property type="evidence" value="ECO:0007669"/>
    <property type="project" value="TreeGrafter"/>
</dbReference>
<dbReference type="InterPro" id="IPR036188">
    <property type="entry name" value="FAD/NAD-bd_sf"/>
</dbReference>
<dbReference type="InterPro" id="IPR001613">
    <property type="entry name" value="Flavin_amine_oxidase"/>
</dbReference>
<sequence>MESRIKSNPQLTRANCYGNDSYGNDSRQQERSPSVIVIGGGMAGIAAARALHDASFRVVVLESRDRIGGRIHTDYSFGFPVDLGASWLHGVSSENPLASLIGRLGLPLYRTSGDNSVLYDHDLESYALFDTDGKQVPQELVTKVGQIFETILQETDEVRKEFTEDISILRGLSIVFERKPELRLEGLAHKVLQWYLCRMEGWFAADSDTISLKGWDQEVLLPGGHGLMVRGYIPVINTLAKGLDIRLEHRVINIVRRYNGVKVTVENGKTFSADAAIVAVPLGVLKAKRILFEPKLPDWKEAAIADLGIGLENKIILHFENVFWPNVEFLGVVADTSYGCSYFLNLRKAAGRPVLVYMPSGQLAKDIEKKSDEEAANFAFMQLKKILPNASSPIQYLVSRWGSDINSLGSYSYDAVGKPHELYERLRVPVDNLFFAGEATSMSYPGSVHGAFATGMMAAEDCRMRVLERYGELDLFQPAMGEEASLCIPLQISRL</sequence>
<dbReference type="PANTHER" id="PTHR10742:SF383">
    <property type="entry name" value="POLYAMINE OXIDASE-LIKE PROTEIN"/>
    <property type="match status" value="1"/>
</dbReference>
<dbReference type="PRINTS" id="PR00757">
    <property type="entry name" value="AMINEOXDASEF"/>
</dbReference>
<feature type="binding site" evidence="5">
    <location>
        <position position="251"/>
    </location>
    <ligand>
        <name>FAD</name>
        <dbReference type="ChEBI" id="CHEBI:57692"/>
    </ligand>
</feature>